<evidence type="ECO:0000313" key="6">
    <source>
        <dbReference type="EMBL" id="GMI37574.1"/>
    </source>
</evidence>
<accession>A0A9W7GA19</accession>
<gene>
    <name evidence="6" type="ORF">TrRE_jg1883</name>
</gene>
<proteinExistence type="inferred from homology"/>
<evidence type="ECO:0000256" key="1">
    <source>
        <dbReference type="ARBA" id="ARBA00004370"/>
    </source>
</evidence>
<protein>
    <recommendedName>
        <fullName evidence="8">EF-hand domain-containing protein</fullName>
    </recommendedName>
</protein>
<evidence type="ECO:0000256" key="2">
    <source>
        <dbReference type="ARBA" id="ARBA00009160"/>
    </source>
</evidence>
<comment type="similarity">
    <text evidence="2">Belongs to the FUN14 family.</text>
</comment>
<organism evidence="6 7">
    <name type="scientific">Triparma retinervis</name>
    <dbReference type="NCBI Taxonomy" id="2557542"/>
    <lineage>
        <taxon>Eukaryota</taxon>
        <taxon>Sar</taxon>
        <taxon>Stramenopiles</taxon>
        <taxon>Ochrophyta</taxon>
        <taxon>Bolidophyceae</taxon>
        <taxon>Parmales</taxon>
        <taxon>Triparmaceae</taxon>
        <taxon>Triparma</taxon>
    </lineage>
</organism>
<feature type="non-terminal residue" evidence="6">
    <location>
        <position position="53"/>
    </location>
</feature>
<keyword evidence="5" id="KW-0472">Membrane</keyword>
<dbReference type="OrthoDB" id="163794at2759"/>
<evidence type="ECO:0000256" key="3">
    <source>
        <dbReference type="ARBA" id="ARBA00022692"/>
    </source>
</evidence>
<dbReference type="InterPro" id="IPR007014">
    <property type="entry name" value="FUN14"/>
</dbReference>
<evidence type="ECO:0000256" key="5">
    <source>
        <dbReference type="ARBA" id="ARBA00023136"/>
    </source>
</evidence>
<keyword evidence="7" id="KW-1185">Reference proteome</keyword>
<keyword evidence="4" id="KW-1133">Transmembrane helix</keyword>
<dbReference type="EMBL" id="BRXZ01007982">
    <property type="protein sequence ID" value="GMI37574.1"/>
    <property type="molecule type" value="Genomic_DNA"/>
</dbReference>
<name>A0A9W7GA19_9STRA</name>
<reference evidence="6" key="1">
    <citation type="submission" date="2022-07" db="EMBL/GenBank/DDBJ databases">
        <title>Genome analysis of Parmales, a sister group of diatoms, reveals the evolutionary specialization of diatoms from phago-mixotrophs to photoautotrophs.</title>
        <authorList>
            <person name="Ban H."/>
            <person name="Sato S."/>
            <person name="Yoshikawa S."/>
            <person name="Kazumasa Y."/>
            <person name="Nakamura Y."/>
            <person name="Ichinomiya M."/>
            <person name="Saitoh K."/>
            <person name="Sato N."/>
            <person name="Blanc-Mathieu R."/>
            <person name="Endo H."/>
            <person name="Kuwata A."/>
            <person name="Ogata H."/>
        </authorList>
    </citation>
    <scope>NUCLEOTIDE SEQUENCE</scope>
</reference>
<dbReference type="GO" id="GO:0016020">
    <property type="term" value="C:membrane"/>
    <property type="evidence" value="ECO:0007669"/>
    <property type="project" value="UniProtKB-SubCell"/>
</dbReference>
<dbReference type="Proteomes" id="UP001165082">
    <property type="component" value="Unassembled WGS sequence"/>
</dbReference>
<keyword evidence="3" id="KW-0812">Transmembrane</keyword>
<evidence type="ECO:0000313" key="7">
    <source>
        <dbReference type="Proteomes" id="UP001165082"/>
    </source>
</evidence>
<dbReference type="AlphaFoldDB" id="A0A9W7GA19"/>
<dbReference type="Pfam" id="PF04930">
    <property type="entry name" value="FUN14"/>
    <property type="match status" value="1"/>
</dbReference>
<comment type="caution">
    <text evidence="6">The sequence shown here is derived from an EMBL/GenBank/DDBJ whole genome shotgun (WGS) entry which is preliminary data.</text>
</comment>
<comment type="subcellular location">
    <subcellularLocation>
        <location evidence="1">Membrane</location>
    </subcellularLocation>
</comment>
<evidence type="ECO:0000256" key="4">
    <source>
        <dbReference type="ARBA" id="ARBA00022989"/>
    </source>
</evidence>
<evidence type="ECO:0008006" key="8">
    <source>
        <dbReference type="Google" id="ProtNLM"/>
    </source>
</evidence>
<sequence>VSDDFKKIVDADGDGKITKKDALVYYQKAKSFLTFNLPSSSGFGLGFLVGLAG</sequence>